<evidence type="ECO:0000256" key="5">
    <source>
        <dbReference type="ARBA" id="ARBA00072078"/>
    </source>
</evidence>
<evidence type="ECO:0000256" key="4">
    <source>
        <dbReference type="ARBA" id="ARBA00025472"/>
    </source>
</evidence>
<sequence>MAERQRGLGRGLSALIGDTAEAVAADIEARVGVRDIPIEQLHPNPDQPRTHFSDDEIAELSASIRDKGVLQPLLVRPAPGGDGWQIIAGERRWRASQKAGLKTIPVLVRELDDAQVLEIAIVENVQREDLNPVEEARAYRTLMERFNRTQDVVAGVVGKSRSHVANTLRLLALPDPVLDHVLAGRLSAGHARALITAPNPDELADTIIKSGLSVRQTEALARQAADGPKPAKAKPAIDRSADTVALEQDLGDALGLKVEVRDKGGKGELVIRYGALEQLDDLCRRLTRS</sequence>
<dbReference type="GO" id="GO:0003677">
    <property type="term" value="F:DNA binding"/>
    <property type="evidence" value="ECO:0007669"/>
    <property type="project" value="UniProtKB-KW"/>
</dbReference>
<dbReference type="EMBL" id="BATC01000006">
    <property type="protein sequence ID" value="GAD58301.1"/>
    <property type="molecule type" value="Genomic_DNA"/>
</dbReference>
<dbReference type="GO" id="GO:0045881">
    <property type="term" value="P:positive regulation of sporulation resulting in formation of a cellular spore"/>
    <property type="evidence" value="ECO:0007669"/>
    <property type="project" value="TreeGrafter"/>
</dbReference>
<comment type="function">
    <text evidence="4">Involved in chromosome partition. Localize to both poles of the predivisional cell following completion of DNA replication. Binds to the DNA origin of replication.</text>
</comment>
<comment type="similarity">
    <text evidence="1">Belongs to the ParB family.</text>
</comment>
<dbReference type="InterPro" id="IPR041468">
    <property type="entry name" value="HTH_ParB/Spo0J"/>
</dbReference>
<evidence type="ECO:0000256" key="2">
    <source>
        <dbReference type="ARBA" id="ARBA00022829"/>
    </source>
</evidence>
<name>A0A8E0KID0_9CAUL</name>
<evidence type="ECO:0000313" key="8">
    <source>
        <dbReference type="Proteomes" id="UP000016569"/>
    </source>
</evidence>
<protein>
    <recommendedName>
        <fullName evidence="5">Chromosome-partitioning protein ParB</fullName>
    </recommendedName>
</protein>
<dbReference type="SUPFAM" id="SSF110849">
    <property type="entry name" value="ParB/Sulfiredoxin"/>
    <property type="match status" value="1"/>
</dbReference>
<accession>A0A8E0KID0</accession>
<evidence type="ECO:0000256" key="1">
    <source>
        <dbReference type="ARBA" id="ARBA00006295"/>
    </source>
</evidence>
<dbReference type="InterPro" id="IPR057240">
    <property type="entry name" value="ParB_dimer_C"/>
</dbReference>
<dbReference type="PANTHER" id="PTHR33375:SF1">
    <property type="entry name" value="CHROMOSOME-PARTITIONING PROTEIN PARB-RELATED"/>
    <property type="match status" value="1"/>
</dbReference>
<dbReference type="Gene3D" id="3.90.1530.30">
    <property type="match status" value="1"/>
</dbReference>
<proteinExistence type="inferred from homology"/>
<feature type="domain" description="ParB-like N-terminal" evidence="6">
    <location>
        <begin position="34"/>
        <end position="125"/>
    </location>
</feature>
<reference evidence="8" key="1">
    <citation type="journal article" date="2013" name="Genome Announc.">
        <title>Draft Genome Sequence of the Dimorphic Prosthecate Bacterium Brevundimonas abyssalis TAR-001T.</title>
        <authorList>
            <person name="Tsubouchi T."/>
            <person name="Nishi S."/>
            <person name="Usui K."/>
            <person name="Shimane Y."/>
            <person name="Takaki Y."/>
            <person name="Maruyama T."/>
            <person name="Hatada Y."/>
        </authorList>
    </citation>
    <scope>NUCLEOTIDE SEQUENCE [LARGE SCALE GENOMIC DNA]</scope>
    <source>
        <strain evidence="8">TAR-001</strain>
    </source>
</reference>
<dbReference type="InterPro" id="IPR004437">
    <property type="entry name" value="ParB/RepB/Spo0J"/>
</dbReference>
<dbReference type="InterPro" id="IPR003115">
    <property type="entry name" value="ParB_N"/>
</dbReference>
<dbReference type="Pfam" id="PF17762">
    <property type="entry name" value="HTH_ParB"/>
    <property type="match status" value="1"/>
</dbReference>
<dbReference type="GO" id="GO:0007059">
    <property type="term" value="P:chromosome segregation"/>
    <property type="evidence" value="ECO:0007669"/>
    <property type="project" value="UniProtKB-KW"/>
</dbReference>
<dbReference type="GO" id="GO:0005694">
    <property type="term" value="C:chromosome"/>
    <property type="evidence" value="ECO:0007669"/>
    <property type="project" value="TreeGrafter"/>
</dbReference>
<evidence type="ECO:0000256" key="3">
    <source>
        <dbReference type="ARBA" id="ARBA00023125"/>
    </source>
</evidence>
<dbReference type="FunFam" id="1.10.10.2830:FF:000001">
    <property type="entry name" value="Chromosome partitioning protein ParB"/>
    <property type="match status" value="1"/>
</dbReference>
<dbReference type="Gene3D" id="1.10.10.2830">
    <property type="match status" value="1"/>
</dbReference>
<gene>
    <name evidence="7" type="ORF">MBEBAB_0551</name>
</gene>
<organism evidence="7 8">
    <name type="scientific">Brevundimonas abyssalis TAR-001</name>
    <dbReference type="NCBI Taxonomy" id="1391729"/>
    <lineage>
        <taxon>Bacteria</taxon>
        <taxon>Pseudomonadati</taxon>
        <taxon>Pseudomonadota</taxon>
        <taxon>Alphaproteobacteria</taxon>
        <taxon>Caulobacterales</taxon>
        <taxon>Caulobacteraceae</taxon>
        <taxon>Brevundimonas</taxon>
    </lineage>
</organism>
<dbReference type="AlphaFoldDB" id="A0A8E0KID0"/>
<keyword evidence="2" id="KW-0159">Chromosome partition</keyword>
<dbReference type="RefSeq" id="WP_021696397.1">
    <property type="nucleotide sequence ID" value="NZ_BATC01000006.1"/>
</dbReference>
<dbReference type="OrthoDB" id="9802051at2"/>
<keyword evidence="3" id="KW-0238">DNA-binding</keyword>
<evidence type="ECO:0000313" key="7">
    <source>
        <dbReference type="EMBL" id="GAD58301.1"/>
    </source>
</evidence>
<dbReference type="CDD" id="cd16393">
    <property type="entry name" value="SPO0J_N"/>
    <property type="match status" value="1"/>
</dbReference>
<dbReference type="SMART" id="SM00470">
    <property type="entry name" value="ParB"/>
    <property type="match status" value="1"/>
</dbReference>
<dbReference type="FunFam" id="3.90.1530.30:FF:000001">
    <property type="entry name" value="Chromosome partitioning protein ParB"/>
    <property type="match status" value="1"/>
</dbReference>
<dbReference type="PANTHER" id="PTHR33375">
    <property type="entry name" value="CHROMOSOME-PARTITIONING PROTEIN PARB-RELATED"/>
    <property type="match status" value="1"/>
</dbReference>
<keyword evidence="8" id="KW-1185">Reference proteome</keyword>
<dbReference type="Proteomes" id="UP000016569">
    <property type="component" value="Unassembled WGS sequence"/>
</dbReference>
<dbReference type="Pfam" id="PF23552">
    <property type="entry name" value="ParB_C"/>
    <property type="match status" value="1"/>
</dbReference>
<dbReference type="Pfam" id="PF02195">
    <property type="entry name" value="ParB_N"/>
    <property type="match status" value="1"/>
</dbReference>
<dbReference type="InterPro" id="IPR050336">
    <property type="entry name" value="Chromosome_partition/occlusion"/>
</dbReference>
<dbReference type="InterPro" id="IPR036086">
    <property type="entry name" value="ParB/Sulfiredoxin_sf"/>
</dbReference>
<comment type="caution">
    <text evidence="7">The sequence shown here is derived from an EMBL/GenBank/DDBJ whole genome shotgun (WGS) entry which is preliminary data.</text>
</comment>
<evidence type="ECO:0000259" key="6">
    <source>
        <dbReference type="SMART" id="SM00470"/>
    </source>
</evidence>
<dbReference type="NCBIfam" id="TIGR00180">
    <property type="entry name" value="parB_part"/>
    <property type="match status" value="1"/>
</dbReference>